<evidence type="ECO:0000313" key="5">
    <source>
        <dbReference type="EMBL" id="ADH98877.1"/>
    </source>
</evidence>
<dbReference type="InterPro" id="IPR006343">
    <property type="entry name" value="DnaB/C_C"/>
</dbReference>
<feature type="domain" description="DnaB/C C-terminal" evidence="3">
    <location>
        <begin position="344"/>
        <end position="402"/>
    </location>
</feature>
<evidence type="ECO:0000256" key="2">
    <source>
        <dbReference type="SAM" id="MobiDB-lite"/>
    </source>
</evidence>
<feature type="compositionally biased region" description="Basic and acidic residues" evidence="2">
    <location>
        <begin position="445"/>
        <end position="456"/>
    </location>
</feature>
<dbReference type="eggNOG" id="COG3611">
    <property type="taxonomic scope" value="Bacteria"/>
</dbReference>
<dbReference type="KEGG" id="bse:Bsel_1365"/>
<evidence type="ECO:0000256" key="1">
    <source>
        <dbReference type="ARBA" id="ARBA00093462"/>
    </source>
</evidence>
<dbReference type="HOGENOM" id="CLU_040783_0_0_9"/>
<feature type="compositionally biased region" description="Basic and acidic residues" evidence="2">
    <location>
        <begin position="408"/>
        <end position="433"/>
    </location>
</feature>
<accession>D6XSU1</accession>
<keyword evidence="6" id="KW-1185">Reference proteome</keyword>
<dbReference type="Pfam" id="PF25888">
    <property type="entry name" value="WHD_DnaB"/>
    <property type="match status" value="1"/>
</dbReference>
<dbReference type="EMBL" id="CP001791">
    <property type="protein sequence ID" value="ADH98877.1"/>
    <property type="molecule type" value="Genomic_DNA"/>
</dbReference>
<dbReference type="Proteomes" id="UP000000271">
    <property type="component" value="Chromosome"/>
</dbReference>
<sequence length="481" mass="55229">MEHLGKLNPSSPYQAFMRSRLASEDIEVMTLLYQPLIGSTAVSLYLTLAHDAQRSPGRIAERTHRGLMMLTGQPLDVLYGERKKLEGMGLLKVYKKTDDGEHYMIYKLQSPLTPHHFFHHDIFPVFLLNKTGEHIYKDLRHHFAVTPPDATGYEAETLRFDDVFRSVHPSELKVKSAESKRALSSTELLSTVTEAEESFGFSGLDFDYETMLDYLPQFTRMPAVESQLVQRENIRLIENLVFLYQLDAKQMAELIGKVLLNREEIDFVELRQMARETYQLKESRQPAGLGLTLTHKDAQPDSLKTVTGEPANEYEERVAYYENSSPLDQISDLTGGAKIFDGDLKIIDELIFDYALPPGVVNVLITYLFRENDERLVKNLAFKIANSWKRKGIRTVPQAMKQAVADAKQNESFKQHAKTKKTDFYKKPDRQVKSEPVPEWMENPDWNKEHATEDELDAARKEAAEKLARLKKKSRQKGDDR</sequence>
<name>D6XSU1_BACIE</name>
<evidence type="ECO:0000313" key="6">
    <source>
        <dbReference type="Proteomes" id="UP000000271"/>
    </source>
</evidence>
<dbReference type="STRING" id="439292.Bsel_1365"/>
<feature type="region of interest" description="Disordered" evidence="2">
    <location>
        <begin position="407"/>
        <end position="456"/>
    </location>
</feature>
<dbReference type="RefSeq" id="WP_013172301.1">
    <property type="nucleotide sequence ID" value="NC_014219.1"/>
</dbReference>
<proteinExistence type="inferred from homology"/>
<feature type="domain" description="Replicative helicase loading/DNA remodeling protein DnaB N-terminal winged helix" evidence="4">
    <location>
        <begin position="8"/>
        <end position="176"/>
    </location>
</feature>
<protein>
    <submittedName>
        <fullName evidence="5">Replication initiation and membrane attachment family protein</fullName>
    </submittedName>
</protein>
<gene>
    <name evidence="5" type="ordered locus">Bsel_1365</name>
</gene>
<dbReference type="AlphaFoldDB" id="D6XSU1"/>
<dbReference type="Pfam" id="PF07261">
    <property type="entry name" value="DnaB_2"/>
    <property type="match status" value="1"/>
</dbReference>
<dbReference type="InterPro" id="IPR058660">
    <property type="entry name" value="WHD_DnaB"/>
</dbReference>
<comment type="similarity">
    <text evidence="1">Belongs to the DnaB/DnaD family.</text>
</comment>
<evidence type="ECO:0000259" key="3">
    <source>
        <dbReference type="Pfam" id="PF07261"/>
    </source>
</evidence>
<reference evidence="5" key="1">
    <citation type="submission" date="2009-10" db="EMBL/GenBank/DDBJ databases">
        <title>Complete sequence of Bacillus selenitireducens MLS10.</title>
        <authorList>
            <consortium name="US DOE Joint Genome Institute"/>
            <person name="Lucas S."/>
            <person name="Copeland A."/>
            <person name="Lapidus A."/>
            <person name="Glavina del Rio T."/>
            <person name="Dalin E."/>
            <person name="Tice H."/>
            <person name="Bruce D."/>
            <person name="Goodwin L."/>
            <person name="Pitluck S."/>
            <person name="Sims D."/>
            <person name="Brettin T."/>
            <person name="Detter J.C."/>
            <person name="Han C."/>
            <person name="Larimer F."/>
            <person name="Land M."/>
            <person name="Hauser L."/>
            <person name="Kyrpides N."/>
            <person name="Ovchinnikova G."/>
            <person name="Stolz J."/>
        </authorList>
    </citation>
    <scope>NUCLEOTIDE SEQUENCE [LARGE SCALE GENOMIC DNA]</scope>
    <source>
        <strain evidence="5">MLS10</strain>
    </source>
</reference>
<evidence type="ECO:0000259" key="4">
    <source>
        <dbReference type="Pfam" id="PF25888"/>
    </source>
</evidence>
<organism evidence="5 6">
    <name type="scientific">Bacillus selenitireducens (strain ATCC 700615 / DSM 15326 / MLS10)</name>
    <dbReference type="NCBI Taxonomy" id="439292"/>
    <lineage>
        <taxon>Bacteria</taxon>
        <taxon>Bacillati</taxon>
        <taxon>Bacillota</taxon>
        <taxon>Bacilli</taxon>
        <taxon>Bacillales</taxon>
        <taxon>Bacillaceae</taxon>
        <taxon>Salisediminibacterium</taxon>
    </lineage>
</organism>